<dbReference type="Pfam" id="PF22675">
    <property type="entry name" value="KH-I_KHDC4-BBP"/>
    <property type="match status" value="1"/>
</dbReference>
<dbReference type="GO" id="GO:0048024">
    <property type="term" value="P:regulation of mRNA splicing, via spliceosome"/>
    <property type="evidence" value="ECO:0007669"/>
    <property type="project" value="TreeGrafter"/>
</dbReference>
<evidence type="ECO:0000256" key="3">
    <source>
        <dbReference type="SAM" id="MobiDB-lite"/>
    </source>
</evidence>
<feature type="region of interest" description="Disordered" evidence="3">
    <location>
        <begin position="369"/>
        <end position="398"/>
    </location>
</feature>
<dbReference type="Gene3D" id="3.30.1370.10">
    <property type="entry name" value="K Homology domain, type 1"/>
    <property type="match status" value="1"/>
</dbReference>
<feature type="domain" description="K Homology" evidence="4">
    <location>
        <begin position="120"/>
        <end position="218"/>
    </location>
</feature>
<protein>
    <submittedName>
        <fullName evidence="6">Protein quaking (inferred by orthology to a human protein)</fullName>
    </submittedName>
</protein>
<keyword evidence="5" id="KW-1185">Reference proteome</keyword>
<evidence type="ECO:0000256" key="2">
    <source>
        <dbReference type="ARBA" id="ARBA00022884"/>
    </source>
</evidence>
<dbReference type="Pfam" id="PF16544">
    <property type="entry name" value="STAR_dimer"/>
    <property type="match status" value="1"/>
</dbReference>
<dbReference type="Proteomes" id="UP000035680">
    <property type="component" value="Unassembled WGS sequence"/>
</dbReference>
<dbReference type="WBParaSite" id="SVE_0383700.1">
    <property type="protein sequence ID" value="SVE_0383700.1"/>
    <property type="gene ID" value="SVE_0383700"/>
</dbReference>
<dbReference type="FunFam" id="3.30.1370.10:FF:000028">
    <property type="entry name" value="protein quaking isoform X2"/>
    <property type="match status" value="1"/>
</dbReference>
<dbReference type="GO" id="GO:0003729">
    <property type="term" value="F:mRNA binding"/>
    <property type="evidence" value="ECO:0007669"/>
    <property type="project" value="TreeGrafter"/>
</dbReference>
<keyword evidence="2" id="KW-0694">RNA-binding</keyword>
<dbReference type="InterPro" id="IPR045071">
    <property type="entry name" value="BBP-like"/>
</dbReference>
<accession>A0A0K0F4U7</accession>
<dbReference type="InterPro" id="IPR004087">
    <property type="entry name" value="KH_dom"/>
</dbReference>
<dbReference type="SMART" id="SM00322">
    <property type="entry name" value="KH"/>
    <property type="match status" value="1"/>
</dbReference>
<dbReference type="STRING" id="75913.A0A0K0F4U7"/>
<dbReference type="PANTHER" id="PTHR11208">
    <property type="entry name" value="RNA-BINDING PROTEIN RELATED"/>
    <property type="match status" value="1"/>
</dbReference>
<proteinExistence type="predicted"/>
<feature type="compositionally biased region" description="Polar residues" evidence="3">
    <location>
        <begin position="385"/>
        <end position="398"/>
    </location>
</feature>
<dbReference type="Gene3D" id="1.20.5.4010">
    <property type="match status" value="1"/>
</dbReference>
<evidence type="ECO:0000313" key="6">
    <source>
        <dbReference type="WBParaSite" id="SVE_0383700.1"/>
    </source>
</evidence>
<dbReference type="PANTHER" id="PTHR11208:SF125">
    <property type="entry name" value="KH DOMAIN-CONTAINING RNA-BINDING PROTEIN QKI"/>
    <property type="match status" value="1"/>
</dbReference>
<evidence type="ECO:0000259" key="4">
    <source>
        <dbReference type="SMART" id="SM00322"/>
    </source>
</evidence>
<organism evidence="5 6">
    <name type="scientific">Strongyloides venezuelensis</name>
    <name type="common">Threadworm</name>
    <dbReference type="NCBI Taxonomy" id="75913"/>
    <lineage>
        <taxon>Eukaryota</taxon>
        <taxon>Metazoa</taxon>
        <taxon>Ecdysozoa</taxon>
        <taxon>Nematoda</taxon>
        <taxon>Chromadorea</taxon>
        <taxon>Rhabditida</taxon>
        <taxon>Tylenchina</taxon>
        <taxon>Panagrolaimomorpha</taxon>
        <taxon>Strongyloidoidea</taxon>
        <taxon>Strongyloididae</taxon>
        <taxon>Strongyloides</taxon>
    </lineage>
</organism>
<evidence type="ECO:0000256" key="1">
    <source>
        <dbReference type="ARBA" id="ARBA00022473"/>
    </source>
</evidence>
<dbReference type="InterPro" id="IPR055256">
    <property type="entry name" value="KH_1_KHDC4/BBP-like"/>
</dbReference>
<dbReference type="SUPFAM" id="SSF54791">
    <property type="entry name" value="Eukaryotic type KH-domain (KH-domain type I)"/>
    <property type="match status" value="1"/>
</dbReference>
<name>A0A0K0F4U7_STRVS</name>
<reference evidence="6" key="2">
    <citation type="submission" date="2015-08" db="UniProtKB">
        <authorList>
            <consortium name="WormBaseParasite"/>
        </authorList>
    </citation>
    <scope>IDENTIFICATION</scope>
</reference>
<dbReference type="CDD" id="cd22383">
    <property type="entry name" value="KH-I_Hqk_like"/>
    <property type="match status" value="1"/>
</dbReference>
<dbReference type="GO" id="GO:0005634">
    <property type="term" value="C:nucleus"/>
    <property type="evidence" value="ECO:0007669"/>
    <property type="project" value="TreeGrafter"/>
</dbReference>
<keyword evidence="1" id="KW-0217">Developmental protein</keyword>
<dbReference type="InterPro" id="IPR032377">
    <property type="entry name" value="STAR_dimer"/>
</dbReference>
<evidence type="ECO:0000313" key="5">
    <source>
        <dbReference type="Proteomes" id="UP000035680"/>
    </source>
</evidence>
<sequence length="398" mass="44438">METPPSFEIMGLKDDKSHQNAFNSFFSSAKSEIGTSCGDETSSINIYPSFKEDSTKNVTLDYMISLLKEKKQLMMFQEHFPYVINLVDEEVARVRMSLFQCDFSNTSLELPEPQGNVVLAQKKVYVPVDKYPDYNFVGRILGPRGMTAKQLEQETDCKIMVRGKGSLRDKKKEEAFRGKPNWEHLDDELHVLIQCEDTQNRAEIKINNAVNQVDKLLIPAPEGSDELKRKQLMELAIINGTYRSSTSNKYPVSGVTPLSLNNNSSNLSSGTETLSRSMSCGYYPSTPFLPQSPLLIPPPMSAGLLDKSFFSPPISPFDFQVPNYEALFNSMDLQKLNKFLSFGNPSPTSDVFTFPSGLLTPNILSDVPKKSSISSNNNKCRETSKPTAKSKNVLSPSC</sequence>
<dbReference type="InterPro" id="IPR036612">
    <property type="entry name" value="KH_dom_type_1_sf"/>
</dbReference>
<reference evidence="5" key="1">
    <citation type="submission" date="2014-07" db="EMBL/GenBank/DDBJ databases">
        <authorList>
            <person name="Martin A.A"/>
            <person name="De Silva N."/>
        </authorList>
    </citation>
    <scope>NUCLEOTIDE SEQUENCE</scope>
</reference>
<dbReference type="AlphaFoldDB" id="A0A0K0F4U7"/>